<organism evidence="3 4">
    <name type="scientific">Camellia sinensis var. sinensis</name>
    <name type="common">China tea</name>
    <dbReference type="NCBI Taxonomy" id="542762"/>
    <lineage>
        <taxon>Eukaryota</taxon>
        <taxon>Viridiplantae</taxon>
        <taxon>Streptophyta</taxon>
        <taxon>Embryophyta</taxon>
        <taxon>Tracheophyta</taxon>
        <taxon>Spermatophyta</taxon>
        <taxon>Magnoliopsida</taxon>
        <taxon>eudicotyledons</taxon>
        <taxon>Gunneridae</taxon>
        <taxon>Pentapetalae</taxon>
        <taxon>asterids</taxon>
        <taxon>Ericales</taxon>
        <taxon>Theaceae</taxon>
        <taxon>Camellia</taxon>
    </lineage>
</organism>
<reference evidence="3 4" key="1">
    <citation type="journal article" date="2018" name="Proc. Natl. Acad. Sci. U.S.A.">
        <title>Draft genome sequence of Camellia sinensis var. sinensis provides insights into the evolution of the tea genome and tea quality.</title>
        <authorList>
            <person name="Wei C."/>
            <person name="Yang H."/>
            <person name="Wang S."/>
            <person name="Zhao J."/>
            <person name="Liu C."/>
            <person name="Gao L."/>
            <person name="Xia E."/>
            <person name="Lu Y."/>
            <person name="Tai Y."/>
            <person name="She G."/>
            <person name="Sun J."/>
            <person name="Cao H."/>
            <person name="Tong W."/>
            <person name="Gao Q."/>
            <person name="Li Y."/>
            <person name="Deng W."/>
            <person name="Jiang X."/>
            <person name="Wang W."/>
            <person name="Chen Q."/>
            <person name="Zhang S."/>
            <person name="Li H."/>
            <person name="Wu J."/>
            <person name="Wang P."/>
            <person name="Li P."/>
            <person name="Shi C."/>
            <person name="Zheng F."/>
            <person name="Jian J."/>
            <person name="Huang B."/>
            <person name="Shan D."/>
            <person name="Shi M."/>
            <person name="Fang C."/>
            <person name="Yue Y."/>
            <person name="Li F."/>
            <person name="Li D."/>
            <person name="Wei S."/>
            <person name="Han B."/>
            <person name="Jiang C."/>
            <person name="Yin Y."/>
            <person name="Xia T."/>
            <person name="Zhang Z."/>
            <person name="Bennetzen J.L."/>
            <person name="Zhao S."/>
            <person name="Wan X."/>
        </authorList>
    </citation>
    <scope>NUCLEOTIDE SEQUENCE [LARGE SCALE GENOMIC DNA]</scope>
    <source>
        <strain evidence="4">cv. Shuchazao</strain>
        <tissue evidence="3">Leaf</tissue>
    </source>
</reference>
<feature type="domain" description="Disease resistance protein At4g27190-like leucine-rich repeats" evidence="2">
    <location>
        <begin position="3"/>
        <end position="49"/>
    </location>
</feature>
<dbReference type="Gene3D" id="3.80.10.10">
    <property type="entry name" value="Ribonuclease Inhibitor"/>
    <property type="match status" value="1"/>
</dbReference>
<dbReference type="EMBL" id="SDRB02004694">
    <property type="protein sequence ID" value="THG15448.1"/>
    <property type="molecule type" value="Genomic_DNA"/>
</dbReference>
<dbReference type="InterPro" id="IPR050905">
    <property type="entry name" value="Plant_NBS-LRR"/>
</dbReference>
<protein>
    <recommendedName>
        <fullName evidence="2">Disease resistance protein At4g27190-like leucine-rich repeats domain-containing protein</fullName>
    </recommendedName>
</protein>
<name>A0A4S4EG80_CAMSN</name>
<dbReference type="Proteomes" id="UP000306102">
    <property type="component" value="Unassembled WGS sequence"/>
</dbReference>
<evidence type="ECO:0000313" key="3">
    <source>
        <dbReference type="EMBL" id="THG15448.1"/>
    </source>
</evidence>
<accession>A0A4S4EG80</accession>
<dbReference type="InterPro" id="IPR057135">
    <property type="entry name" value="At4g27190-like_LRR"/>
</dbReference>
<evidence type="ECO:0000313" key="4">
    <source>
        <dbReference type="Proteomes" id="UP000306102"/>
    </source>
</evidence>
<proteinExistence type="predicted"/>
<evidence type="ECO:0000256" key="1">
    <source>
        <dbReference type="ARBA" id="ARBA00022821"/>
    </source>
</evidence>
<keyword evidence="1" id="KW-0611">Plant defense</keyword>
<dbReference type="AlphaFoldDB" id="A0A4S4EG80"/>
<dbReference type="InterPro" id="IPR032675">
    <property type="entry name" value="LRR_dom_sf"/>
</dbReference>
<dbReference type="Pfam" id="PF23247">
    <property type="entry name" value="LRR_RPS2"/>
    <property type="match status" value="1"/>
</dbReference>
<dbReference type="SUPFAM" id="SSF52047">
    <property type="entry name" value="RNI-like"/>
    <property type="match status" value="1"/>
</dbReference>
<sequence>MWKGPTQLVWLGNLTSVDVFWCHKLQTTFSLSIARDLRKLQDVRITHCGMMKAIVSSEGGDDKIEFPKLKQLYLNYLPSFTAIYEAMNAIELPQLSYLQLSNMPKLNCLCPASDSESNCDPIIQPLFNNKVKLATIENLLIYEMENLREIWPGELQAKLREMTVLIPNIIIFPQLSSLKLSDLPNLRSFCSRTCTFEGSLLKKIKVINCPKMEILPSAFQRKLEQQKAHFSTSSQHLLFYGKMEDSSIEITEENHYASHEATVQAIEAIS</sequence>
<evidence type="ECO:0000259" key="2">
    <source>
        <dbReference type="Pfam" id="PF23247"/>
    </source>
</evidence>
<comment type="caution">
    <text evidence="3">The sequence shown here is derived from an EMBL/GenBank/DDBJ whole genome shotgun (WGS) entry which is preliminary data.</text>
</comment>
<dbReference type="PANTHER" id="PTHR33463">
    <property type="entry name" value="NB-ARC DOMAIN-CONTAINING PROTEIN-RELATED"/>
    <property type="match status" value="1"/>
</dbReference>
<gene>
    <name evidence="3" type="ORF">TEA_028432</name>
</gene>
<dbReference type="PANTHER" id="PTHR33463:SF209">
    <property type="entry name" value="DISEASE RESISTANCE PROTEIN RPS2-LIKE"/>
    <property type="match status" value="1"/>
</dbReference>
<keyword evidence="4" id="KW-1185">Reference proteome</keyword>